<feature type="compositionally biased region" description="Basic residues" evidence="1">
    <location>
        <begin position="255"/>
        <end position="266"/>
    </location>
</feature>
<dbReference type="PANTHER" id="PTHR47286">
    <property type="entry name" value="F3I6.9 PROTEIN"/>
    <property type="match status" value="1"/>
</dbReference>
<reference evidence="2 3" key="1">
    <citation type="journal article" date="2021" name="Comput. Struct. Biotechnol. J.">
        <title>De novo genome assembly of the potent medicinal plant Rehmannia glutinosa using nanopore technology.</title>
        <authorList>
            <person name="Ma L."/>
            <person name="Dong C."/>
            <person name="Song C."/>
            <person name="Wang X."/>
            <person name="Zheng X."/>
            <person name="Niu Y."/>
            <person name="Chen S."/>
            <person name="Feng W."/>
        </authorList>
    </citation>
    <scope>NUCLEOTIDE SEQUENCE [LARGE SCALE GENOMIC DNA]</scope>
    <source>
        <strain evidence="2">DH-2019</strain>
    </source>
</reference>
<proteinExistence type="predicted"/>
<dbReference type="Proteomes" id="UP001318860">
    <property type="component" value="Unassembled WGS sequence"/>
</dbReference>
<accession>A0ABR0XLS3</accession>
<feature type="compositionally biased region" description="Basic and acidic residues" evidence="1">
    <location>
        <begin position="208"/>
        <end position="239"/>
    </location>
</feature>
<name>A0ABR0XLS3_REHGL</name>
<feature type="region of interest" description="Disordered" evidence="1">
    <location>
        <begin position="368"/>
        <end position="439"/>
    </location>
</feature>
<dbReference type="EMBL" id="JABTTQ020000003">
    <property type="protein sequence ID" value="KAK6160128.1"/>
    <property type="molecule type" value="Genomic_DNA"/>
</dbReference>
<evidence type="ECO:0000313" key="2">
    <source>
        <dbReference type="EMBL" id="KAK6160128.1"/>
    </source>
</evidence>
<feature type="compositionally biased region" description="Polar residues" evidence="1">
    <location>
        <begin position="415"/>
        <end position="434"/>
    </location>
</feature>
<feature type="region of interest" description="Disordered" evidence="1">
    <location>
        <begin position="185"/>
        <end position="321"/>
    </location>
</feature>
<feature type="region of interest" description="Disordered" evidence="1">
    <location>
        <begin position="73"/>
        <end position="100"/>
    </location>
</feature>
<protein>
    <recommendedName>
        <fullName evidence="4">TPX2 C-terminal domain-containing protein</fullName>
    </recommendedName>
</protein>
<evidence type="ECO:0000313" key="3">
    <source>
        <dbReference type="Proteomes" id="UP001318860"/>
    </source>
</evidence>
<keyword evidence="3" id="KW-1185">Reference proteome</keyword>
<evidence type="ECO:0000256" key="1">
    <source>
        <dbReference type="SAM" id="MobiDB-lite"/>
    </source>
</evidence>
<feature type="compositionally biased region" description="Polar residues" evidence="1">
    <location>
        <begin position="281"/>
        <end position="296"/>
    </location>
</feature>
<comment type="caution">
    <text evidence="2">The sequence shown here is derived from an EMBL/GenBank/DDBJ whole genome shotgun (WGS) entry which is preliminary data.</text>
</comment>
<gene>
    <name evidence="2" type="ORF">DH2020_003509</name>
</gene>
<evidence type="ECO:0008006" key="4">
    <source>
        <dbReference type="Google" id="ProtNLM"/>
    </source>
</evidence>
<organism evidence="2 3">
    <name type="scientific">Rehmannia glutinosa</name>
    <name type="common">Chinese foxglove</name>
    <dbReference type="NCBI Taxonomy" id="99300"/>
    <lineage>
        <taxon>Eukaryota</taxon>
        <taxon>Viridiplantae</taxon>
        <taxon>Streptophyta</taxon>
        <taxon>Embryophyta</taxon>
        <taxon>Tracheophyta</taxon>
        <taxon>Spermatophyta</taxon>
        <taxon>Magnoliopsida</taxon>
        <taxon>eudicotyledons</taxon>
        <taxon>Gunneridae</taxon>
        <taxon>Pentapetalae</taxon>
        <taxon>asterids</taxon>
        <taxon>lamiids</taxon>
        <taxon>Lamiales</taxon>
        <taxon>Orobanchaceae</taxon>
        <taxon>Rehmannieae</taxon>
        <taxon>Rehmannia</taxon>
    </lineage>
</organism>
<dbReference type="PANTHER" id="PTHR47286:SF2">
    <property type="entry name" value="F3I6.9 PROTEIN"/>
    <property type="match status" value="1"/>
</dbReference>
<sequence length="546" mass="60176">MDDSVKSGSRLEVSVSFGRFENDSLSWEKWSSFSPNKYLEEVGSLSTPGSVAQKKAYFEAHYKRIAAKKAEELEQERSMGHVIPSPDLSSKEDCFANSSETDTKFGLSNGEELFEEVGDESCVTVMTNVAITNEAKDDNYRSSEGDKQEACTNGLIDVIASDEEKEDVTPAMKCGNSIVEEAKDELNANVDDPELNVGKDSVLVGLEETPRKDSQRIVEKPPERKNSREQTSVLKKENSKSSARNIAQKVTPTKKERHSAGTKKKVVSPATKPLPAATPRFSKSTSASTPISTSQSLKKKVNGSPFPKSNNSVVGESKRAAPTSLHMSLSLGPSNSLGALSMTRKSLIMERMGDKDIVKRAFKTFQNRTNGSTTEEKPSTVKHVSSTAVEPKISTYHTPTRGNIGLRKDTEKTTTPRSHPGTKSNPLPSGSHKSSAMGRKNTMAFSPAAGSRSDEKSEKRKEFLKKLEAKSIAREAANAQLSAKSRNYIFTRENCWPMLENRARDKEPLGNVQQQFFAVVKEDFRIPLAAEVIYIVPMRSKELRMY</sequence>
<feature type="compositionally biased region" description="Polar residues" evidence="1">
    <location>
        <begin position="240"/>
        <end position="251"/>
    </location>
</feature>